<feature type="signal peptide" evidence="1">
    <location>
        <begin position="1"/>
        <end position="24"/>
    </location>
</feature>
<name>A0A1H3JPU9_9ACTN</name>
<evidence type="ECO:0000313" key="2">
    <source>
        <dbReference type="EMBL" id="SDY41294.1"/>
    </source>
</evidence>
<evidence type="ECO:0000313" key="3">
    <source>
        <dbReference type="Proteomes" id="UP000242415"/>
    </source>
</evidence>
<keyword evidence="1" id="KW-0732">Signal</keyword>
<protein>
    <submittedName>
        <fullName evidence="2">Uncharacterized protein</fullName>
    </submittedName>
</protein>
<dbReference type="EMBL" id="FNPH01000002">
    <property type="protein sequence ID" value="SDY41294.1"/>
    <property type="molecule type" value="Genomic_DNA"/>
</dbReference>
<sequence>MRVLLAALLSIVVVVPTGARPASAAINWTQVITAAISAVSSWASASNTQAAIQEATRQILTAVNSARTEILAQIQTIATAQTRACANHAVIEFFDIERMTPDNMQRFAQDATGCAVATESMISALTDQASVDQLGFAMNIVTPIALVARARTGLTTDGLKNTLRSANTQLVPKLAASHCTFWSPNFDPDIPLPRDGDIVSYDLYCTAYNNDHGYAYAEVVWPNRLPDNAFDPAVADATRNTSRAIAVAVLPMLGG</sequence>
<accession>A0A1H3JPU9</accession>
<keyword evidence="3" id="KW-1185">Reference proteome</keyword>
<dbReference type="OrthoDB" id="7671932at2"/>
<dbReference type="STRING" id="405436.SAMN05444365_102187"/>
<reference evidence="3" key="1">
    <citation type="submission" date="2016-10" db="EMBL/GenBank/DDBJ databases">
        <authorList>
            <person name="Varghese N."/>
            <person name="Submissions S."/>
        </authorList>
    </citation>
    <scope>NUCLEOTIDE SEQUENCE [LARGE SCALE GENOMIC DNA]</scope>
    <source>
        <strain evidence="3">DSM 45245</strain>
    </source>
</reference>
<evidence type="ECO:0000256" key="1">
    <source>
        <dbReference type="SAM" id="SignalP"/>
    </source>
</evidence>
<dbReference type="AlphaFoldDB" id="A0A1H3JPU9"/>
<dbReference type="Proteomes" id="UP000242415">
    <property type="component" value="Unassembled WGS sequence"/>
</dbReference>
<dbReference type="RefSeq" id="WP_091553054.1">
    <property type="nucleotide sequence ID" value="NZ_FNPH01000002.1"/>
</dbReference>
<feature type="chain" id="PRO_5017278442" evidence="1">
    <location>
        <begin position="25"/>
        <end position="255"/>
    </location>
</feature>
<gene>
    <name evidence="2" type="ORF">SAMN05444365_102187</name>
</gene>
<organism evidence="2 3">
    <name type="scientific">Micromonospora pattaloongensis</name>
    <dbReference type="NCBI Taxonomy" id="405436"/>
    <lineage>
        <taxon>Bacteria</taxon>
        <taxon>Bacillati</taxon>
        <taxon>Actinomycetota</taxon>
        <taxon>Actinomycetes</taxon>
        <taxon>Micromonosporales</taxon>
        <taxon>Micromonosporaceae</taxon>
        <taxon>Micromonospora</taxon>
    </lineage>
</organism>
<proteinExistence type="predicted"/>